<gene>
    <name evidence="2" type="ORF">PRZ48_007348</name>
</gene>
<dbReference type="EMBL" id="JAXOVC010000005">
    <property type="protein sequence ID" value="KAK4501539.1"/>
    <property type="molecule type" value="Genomic_DNA"/>
</dbReference>
<evidence type="ECO:0000256" key="1">
    <source>
        <dbReference type="SAM" id="MobiDB-lite"/>
    </source>
</evidence>
<name>A0ABR0EJI3_ZASCE</name>
<feature type="compositionally biased region" description="Basic and acidic residues" evidence="1">
    <location>
        <begin position="218"/>
        <end position="229"/>
    </location>
</feature>
<evidence type="ECO:0000313" key="3">
    <source>
        <dbReference type="Proteomes" id="UP001305779"/>
    </source>
</evidence>
<feature type="compositionally biased region" description="Basic and acidic residues" evidence="1">
    <location>
        <begin position="13"/>
        <end position="30"/>
    </location>
</feature>
<feature type="compositionally biased region" description="Basic and acidic residues" evidence="1">
    <location>
        <begin position="268"/>
        <end position="279"/>
    </location>
</feature>
<evidence type="ECO:0000313" key="2">
    <source>
        <dbReference type="EMBL" id="KAK4501539.1"/>
    </source>
</evidence>
<organism evidence="2 3">
    <name type="scientific">Zasmidium cellare</name>
    <name type="common">Wine cellar mold</name>
    <name type="synonym">Racodium cellare</name>
    <dbReference type="NCBI Taxonomy" id="395010"/>
    <lineage>
        <taxon>Eukaryota</taxon>
        <taxon>Fungi</taxon>
        <taxon>Dikarya</taxon>
        <taxon>Ascomycota</taxon>
        <taxon>Pezizomycotina</taxon>
        <taxon>Dothideomycetes</taxon>
        <taxon>Dothideomycetidae</taxon>
        <taxon>Mycosphaerellales</taxon>
        <taxon>Mycosphaerellaceae</taxon>
        <taxon>Zasmidium</taxon>
    </lineage>
</organism>
<feature type="compositionally biased region" description="Low complexity" evidence="1">
    <location>
        <begin position="136"/>
        <end position="147"/>
    </location>
</feature>
<feature type="compositionally biased region" description="Acidic residues" evidence="1">
    <location>
        <begin position="63"/>
        <end position="78"/>
    </location>
</feature>
<evidence type="ECO:0008006" key="4">
    <source>
        <dbReference type="Google" id="ProtNLM"/>
    </source>
</evidence>
<dbReference type="Proteomes" id="UP001305779">
    <property type="component" value="Unassembled WGS sequence"/>
</dbReference>
<dbReference type="InterPro" id="IPR053030">
    <property type="entry name" value="Ribosomal_biogenesis_FAF1-like"/>
</dbReference>
<dbReference type="InterPro" id="IPR027973">
    <property type="entry name" value="FSAF1-like"/>
</dbReference>
<feature type="region of interest" description="Disordered" evidence="1">
    <location>
        <begin position="162"/>
        <end position="182"/>
    </location>
</feature>
<reference evidence="2 3" key="1">
    <citation type="journal article" date="2023" name="G3 (Bethesda)">
        <title>A chromosome-level genome assembly of Zasmidium syzygii isolated from banana leaves.</title>
        <authorList>
            <person name="van Westerhoven A.C."/>
            <person name="Mehrabi R."/>
            <person name="Talebi R."/>
            <person name="Steentjes M.B.F."/>
            <person name="Corcolon B."/>
            <person name="Chong P.A."/>
            <person name="Kema G.H.J."/>
            <person name="Seidl M.F."/>
        </authorList>
    </citation>
    <scope>NUCLEOTIDE SEQUENCE [LARGE SCALE GENOMIC DNA]</scope>
    <source>
        <strain evidence="2 3">P124</strain>
    </source>
</reference>
<feature type="compositionally biased region" description="Basic residues" evidence="1">
    <location>
        <begin position="280"/>
        <end position="290"/>
    </location>
</feature>
<proteinExistence type="predicted"/>
<dbReference type="Pfam" id="PF15375">
    <property type="entry name" value="FSAF1"/>
    <property type="match status" value="1"/>
</dbReference>
<keyword evidence="3" id="KW-1185">Reference proteome</keyword>
<feature type="compositionally biased region" description="Gly residues" evidence="1">
    <location>
        <begin position="252"/>
        <end position="261"/>
    </location>
</feature>
<accession>A0ABR0EJI3</accession>
<protein>
    <recommendedName>
        <fullName evidence="4">Protein FAF1</fullName>
    </recommendedName>
</protein>
<sequence length="290" mass="32030">MAVTLGKRKRRAEVKAEQPRKRERSWSRSESEDDDDETARALFQRAFEKKFQPLEVTKSTSRDEEDESEDGDEDDGLESDWSGLSEDEDAVEVVELSQPNVGAEDGFDSGKKAFMSSRPPTIDEIFSKATRKPTKGSTSEETGTEAANLKNDLALQRLLKESHLLDPSSFSKTASNPEGKGRLKALDMRLQDLGAKSSALQQEKMPVSHRKGITTKSANREATRRKEAMENGIILERQKFAAKSQKKRDRGIGGPGVGKFQGGTLRLSSRDLKSIEGSKGKGKGGKRGKR</sequence>
<dbReference type="PANTHER" id="PTHR28096:SF1">
    <property type="entry name" value="PROTEIN FAF1"/>
    <property type="match status" value="1"/>
</dbReference>
<feature type="region of interest" description="Disordered" evidence="1">
    <location>
        <begin position="1"/>
        <end position="147"/>
    </location>
</feature>
<feature type="compositionally biased region" description="Basic residues" evidence="1">
    <location>
        <begin position="1"/>
        <end position="12"/>
    </location>
</feature>
<feature type="region of interest" description="Disordered" evidence="1">
    <location>
        <begin position="197"/>
        <end position="290"/>
    </location>
</feature>
<comment type="caution">
    <text evidence="2">The sequence shown here is derived from an EMBL/GenBank/DDBJ whole genome shotgun (WGS) entry which is preliminary data.</text>
</comment>
<dbReference type="PANTHER" id="PTHR28096">
    <property type="entry name" value="PROTEIN FAF1"/>
    <property type="match status" value="1"/>
</dbReference>